<dbReference type="OMA" id="CVGHNKG"/>
<dbReference type="SUPFAM" id="SSF53254">
    <property type="entry name" value="Phosphoglycerate mutase-like"/>
    <property type="match status" value="1"/>
</dbReference>
<dbReference type="InParanoid" id="A0A2K3D9X6"/>
<dbReference type="CDD" id="cd07067">
    <property type="entry name" value="HP_PGM_like"/>
    <property type="match status" value="1"/>
</dbReference>
<protein>
    <submittedName>
        <fullName evidence="1">Uncharacterized protein</fullName>
    </submittedName>
</protein>
<organism evidence="1 2">
    <name type="scientific">Chlamydomonas reinhardtii</name>
    <name type="common">Chlamydomonas smithii</name>
    <dbReference type="NCBI Taxonomy" id="3055"/>
    <lineage>
        <taxon>Eukaryota</taxon>
        <taxon>Viridiplantae</taxon>
        <taxon>Chlorophyta</taxon>
        <taxon>core chlorophytes</taxon>
        <taxon>Chlorophyceae</taxon>
        <taxon>CS clade</taxon>
        <taxon>Chlamydomonadales</taxon>
        <taxon>Chlamydomonadaceae</taxon>
        <taxon>Chlamydomonas</taxon>
    </lineage>
</organism>
<sequence>MRDHDRPVSDQGRQQAAQVAKMLKERGWTPDLVLASNSKRTKQTLDEMAEVMHELADVDAHYYGSLYTVAALDGQTRDHIVECLLEVCDDARNRVIMCVGHNKGWEEAASQLAGQAVKLRTASAALLQCYAPSWKDVLKLPNKEEGAEQQGPGAAAAAKAAAVQWQLVEVVTPQVV</sequence>
<reference evidence="1 2" key="1">
    <citation type="journal article" date="2007" name="Science">
        <title>The Chlamydomonas genome reveals the evolution of key animal and plant functions.</title>
        <authorList>
            <person name="Merchant S.S."/>
            <person name="Prochnik S.E."/>
            <person name="Vallon O."/>
            <person name="Harris E.H."/>
            <person name="Karpowicz S.J."/>
            <person name="Witman G.B."/>
            <person name="Terry A."/>
            <person name="Salamov A."/>
            <person name="Fritz-Laylin L.K."/>
            <person name="Marechal-Drouard L."/>
            <person name="Marshall W.F."/>
            <person name="Qu L.H."/>
            <person name="Nelson D.R."/>
            <person name="Sanderfoot A.A."/>
            <person name="Spalding M.H."/>
            <person name="Kapitonov V.V."/>
            <person name="Ren Q."/>
            <person name="Ferris P."/>
            <person name="Lindquist E."/>
            <person name="Shapiro H."/>
            <person name="Lucas S.M."/>
            <person name="Grimwood J."/>
            <person name="Schmutz J."/>
            <person name="Cardol P."/>
            <person name="Cerutti H."/>
            <person name="Chanfreau G."/>
            <person name="Chen C.L."/>
            <person name="Cognat V."/>
            <person name="Croft M.T."/>
            <person name="Dent R."/>
            <person name="Dutcher S."/>
            <person name="Fernandez E."/>
            <person name="Fukuzawa H."/>
            <person name="Gonzalez-Ballester D."/>
            <person name="Gonzalez-Halphen D."/>
            <person name="Hallmann A."/>
            <person name="Hanikenne M."/>
            <person name="Hippler M."/>
            <person name="Inwood W."/>
            <person name="Jabbari K."/>
            <person name="Kalanon M."/>
            <person name="Kuras R."/>
            <person name="Lefebvre P.A."/>
            <person name="Lemaire S.D."/>
            <person name="Lobanov A.V."/>
            <person name="Lohr M."/>
            <person name="Manuell A."/>
            <person name="Meier I."/>
            <person name="Mets L."/>
            <person name="Mittag M."/>
            <person name="Mittelmeier T."/>
            <person name="Moroney J.V."/>
            <person name="Moseley J."/>
            <person name="Napoli C."/>
            <person name="Nedelcu A.M."/>
            <person name="Niyogi K."/>
            <person name="Novoselov S.V."/>
            <person name="Paulsen I.T."/>
            <person name="Pazour G."/>
            <person name="Purton S."/>
            <person name="Ral J.P."/>
            <person name="Riano-Pachon D.M."/>
            <person name="Riekhof W."/>
            <person name="Rymarquis L."/>
            <person name="Schroda M."/>
            <person name="Stern D."/>
            <person name="Umen J."/>
            <person name="Willows R."/>
            <person name="Wilson N."/>
            <person name="Zimmer S.L."/>
            <person name="Allmer J."/>
            <person name="Balk J."/>
            <person name="Bisova K."/>
            <person name="Chen C.J."/>
            <person name="Elias M."/>
            <person name="Gendler K."/>
            <person name="Hauser C."/>
            <person name="Lamb M.R."/>
            <person name="Ledford H."/>
            <person name="Long J.C."/>
            <person name="Minagawa J."/>
            <person name="Page M.D."/>
            <person name="Pan J."/>
            <person name="Pootakham W."/>
            <person name="Roje S."/>
            <person name="Rose A."/>
            <person name="Stahlberg E."/>
            <person name="Terauchi A.M."/>
            <person name="Yang P."/>
            <person name="Ball S."/>
            <person name="Bowler C."/>
            <person name="Dieckmann C.L."/>
            <person name="Gladyshev V.N."/>
            <person name="Green P."/>
            <person name="Jorgensen R."/>
            <person name="Mayfield S."/>
            <person name="Mueller-Roeber B."/>
            <person name="Rajamani S."/>
            <person name="Sayre R.T."/>
            <person name="Brokstein P."/>
            <person name="Dubchak I."/>
            <person name="Goodstein D."/>
            <person name="Hornick L."/>
            <person name="Huang Y.W."/>
            <person name="Jhaveri J."/>
            <person name="Luo Y."/>
            <person name="Martinez D."/>
            <person name="Ngau W.C."/>
            <person name="Otillar B."/>
            <person name="Poliakov A."/>
            <person name="Porter A."/>
            <person name="Szajkowski L."/>
            <person name="Werner G."/>
            <person name="Zhou K."/>
            <person name="Grigoriev I.V."/>
            <person name="Rokhsar D.S."/>
            <person name="Grossman A.R."/>
        </authorList>
    </citation>
    <scope>NUCLEOTIDE SEQUENCE [LARGE SCALE GENOMIC DNA]</scope>
    <source>
        <strain evidence="2">CC-503</strain>
    </source>
</reference>
<dbReference type="Proteomes" id="UP000006906">
    <property type="component" value="Chromosome 10"/>
</dbReference>
<gene>
    <name evidence="1" type="ORF">CHLRE_10g431850v5</name>
</gene>
<evidence type="ECO:0000313" key="2">
    <source>
        <dbReference type="Proteomes" id="UP000006906"/>
    </source>
</evidence>
<dbReference type="OrthoDB" id="2019724at2759"/>
<dbReference type="EMBL" id="CM008971">
    <property type="protein sequence ID" value="PNW77329.1"/>
    <property type="molecule type" value="Genomic_DNA"/>
</dbReference>
<dbReference type="STRING" id="3055.A0A2K3D9X6"/>
<dbReference type="Gramene" id="PNW77329">
    <property type="protein sequence ID" value="PNW77329"/>
    <property type="gene ID" value="CHLRE_10g431850v5"/>
</dbReference>
<keyword evidence="2" id="KW-1185">Reference proteome</keyword>
<dbReference type="InterPro" id="IPR029033">
    <property type="entry name" value="His_PPase_superfam"/>
</dbReference>
<dbReference type="PANTHER" id="PTHR47623:SF1">
    <property type="entry name" value="OS09G0287300 PROTEIN"/>
    <property type="match status" value="1"/>
</dbReference>
<accession>A0A2K3D9X6</accession>
<dbReference type="FunCoup" id="A0A2K3D9X6">
    <property type="interactions" value="447"/>
</dbReference>
<dbReference type="PANTHER" id="PTHR47623">
    <property type="entry name" value="OS09G0287300 PROTEIN"/>
    <property type="match status" value="1"/>
</dbReference>
<dbReference type="ExpressionAtlas" id="A0A2K3D9X6">
    <property type="expression patterns" value="baseline"/>
</dbReference>
<dbReference type="PaxDb" id="3055-EDP06274"/>
<dbReference type="AlphaFoldDB" id="A0A2K3D9X6"/>
<dbReference type="RefSeq" id="XP_001702495.2">
    <property type="nucleotide sequence ID" value="XM_001702443.2"/>
</dbReference>
<dbReference type="GeneID" id="5728064"/>
<dbReference type="Pfam" id="PF00300">
    <property type="entry name" value="His_Phos_1"/>
    <property type="match status" value="1"/>
</dbReference>
<name>A0A2K3D9X6_CHLRE</name>
<dbReference type="InterPro" id="IPR013078">
    <property type="entry name" value="His_Pase_superF_clade-1"/>
</dbReference>
<evidence type="ECO:0000313" key="1">
    <source>
        <dbReference type="EMBL" id="PNW77329.1"/>
    </source>
</evidence>
<dbReference type="Gene3D" id="3.40.50.1240">
    <property type="entry name" value="Phosphoglycerate mutase-like"/>
    <property type="match status" value="1"/>
</dbReference>
<proteinExistence type="predicted"/>
<dbReference type="KEGG" id="cre:CHLRE_10g431850v5"/>